<dbReference type="GO" id="GO:0030170">
    <property type="term" value="F:pyridoxal phosphate binding"/>
    <property type="evidence" value="ECO:0007669"/>
    <property type="project" value="TreeGrafter"/>
</dbReference>
<dbReference type="SUPFAM" id="SSF53383">
    <property type="entry name" value="PLP-dependent transferases"/>
    <property type="match status" value="1"/>
</dbReference>
<organism evidence="4 5">
    <name type="scientific">Clostridium muellerianum</name>
    <dbReference type="NCBI Taxonomy" id="2716538"/>
    <lineage>
        <taxon>Bacteria</taxon>
        <taxon>Bacillati</taxon>
        <taxon>Bacillota</taxon>
        <taxon>Clostridia</taxon>
        <taxon>Eubacteriales</taxon>
        <taxon>Clostridiaceae</taxon>
        <taxon>Clostridium</taxon>
    </lineage>
</organism>
<evidence type="ECO:0000313" key="5">
    <source>
        <dbReference type="Proteomes" id="UP000537131"/>
    </source>
</evidence>
<reference evidence="4 5" key="1">
    <citation type="submission" date="2020-04" db="EMBL/GenBank/DDBJ databases">
        <authorList>
            <person name="Doyle D.A."/>
        </authorList>
    </citation>
    <scope>NUCLEOTIDE SEQUENCE [LARGE SCALE GENOMIC DNA]</scope>
    <source>
        <strain evidence="4 5">P21</strain>
    </source>
</reference>
<dbReference type="CDD" id="cd00616">
    <property type="entry name" value="AHBA_syn"/>
    <property type="match status" value="1"/>
</dbReference>
<dbReference type="Gene3D" id="3.40.640.10">
    <property type="entry name" value="Type I PLP-dependent aspartate aminotransferase-like (Major domain)"/>
    <property type="match status" value="1"/>
</dbReference>
<name>A0A7Y0EH31_9CLOT</name>
<dbReference type="PANTHER" id="PTHR30244:SF34">
    <property type="entry name" value="DTDP-4-AMINO-4,6-DIDEOXYGALACTOSE TRANSAMINASE"/>
    <property type="match status" value="1"/>
</dbReference>
<keyword evidence="4" id="KW-0032">Aminotransferase</keyword>
<dbReference type="Proteomes" id="UP000537131">
    <property type="component" value="Unassembled WGS sequence"/>
</dbReference>
<sequence>MNKKIPFSPPDVGEEEIKAVTEVLRSGWITSGPKTAEFETKVAEYLQTGKALAVNSDTAALELVLKAFDIKEGDEVITTPYTYTATASVSIHRGIRPTFVDVKKDSFLIDIDRIADAITPKTKAIYTVDIGGLPVDYDAVREVLKAKNREDIIFVSDSAHAFGAKYKGKMVGSQADFHAFSFHAVKNFTTAEGGALTFANNNFRGHEDLFKQFKLESLHGQSKDALSKMKAGAWKYDIVTDGFKCNLTDIGSAIGLVQLTRYEEMLKKRKAIFDLYCKYLGEKDWAILPSEGDGDTVTSYHLYLLRVKGFSEEQRNEVIEKLAELDIATNVHYTPLPMFTLYKNLGYKIEDYPNTYAQYVNEISLPLYSLLTLEDAEYVVKEFIKAVEQVRK</sequence>
<dbReference type="InterPro" id="IPR000653">
    <property type="entry name" value="DegT/StrS_aminotransferase"/>
</dbReference>
<protein>
    <submittedName>
        <fullName evidence="4">DegT/DnrJ/EryC1/StrS aminotransferase family protein</fullName>
    </submittedName>
</protein>
<dbReference type="GO" id="GO:0008483">
    <property type="term" value="F:transaminase activity"/>
    <property type="evidence" value="ECO:0007669"/>
    <property type="project" value="UniProtKB-KW"/>
</dbReference>
<keyword evidence="5" id="KW-1185">Reference proteome</keyword>
<dbReference type="AlphaFoldDB" id="A0A7Y0EH31"/>
<dbReference type="RefSeq" id="WP_169296939.1">
    <property type="nucleotide sequence ID" value="NZ_JABBNI010000012.1"/>
</dbReference>
<gene>
    <name evidence="4" type="ORF">HBE96_06460</name>
</gene>
<evidence type="ECO:0000256" key="2">
    <source>
        <dbReference type="PIRSR" id="PIRSR000390-2"/>
    </source>
</evidence>
<comment type="similarity">
    <text evidence="3">Belongs to the DegT/DnrJ/EryC1 family.</text>
</comment>
<dbReference type="Gene3D" id="3.90.1150.10">
    <property type="entry name" value="Aspartate Aminotransferase, domain 1"/>
    <property type="match status" value="1"/>
</dbReference>
<dbReference type="GO" id="GO:0000271">
    <property type="term" value="P:polysaccharide biosynthetic process"/>
    <property type="evidence" value="ECO:0007669"/>
    <property type="project" value="TreeGrafter"/>
</dbReference>
<evidence type="ECO:0000256" key="3">
    <source>
        <dbReference type="RuleBase" id="RU004508"/>
    </source>
</evidence>
<keyword evidence="4" id="KW-0808">Transferase</keyword>
<comment type="caution">
    <text evidence="4">The sequence shown here is derived from an EMBL/GenBank/DDBJ whole genome shotgun (WGS) entry which is preliminary data.</text>
</comment>
<dbReference type="InterPro" id="IPR015421">
    <property type="entry name" value="PyrdxlP-dep_Trfase_major"/>
</dbReference>
<accession>A0A7Y0EH31</accession>
<proteinExistence type="inferred from homology"/>
<reference evidence="4 5" key="2">
    <citation type="submission" date="2020-06" db="EMBL/GenBank/DDBJ databases">
        <title>Complete Genome Sequence of Clostridium muelleri sp. nov. P21T, an Acid-Alcohol Producing Acetogen Isolated from Old Hay.</title>
        <authorList>
            <person name="Duncan K.E."/>
            <person name="Tanner R.S."/>
        </authorList>
    </citation>
    <scope>NUCLEOTIDE SEQUENCE [LARGE SCALE GENOMIC DNA]</scope>
    <source>
        <strain evidence="4 5">P21</strain>
    </source>
</reference>
<keyword evidence="2 3" id="KW-0663">Pyridoxal phosphate</keyword>
<feature type="modified residue" description="N6-(pyridoxal phosphate)lysine" evidence="2">
    <location>
        <position position="186"/>
    </location>
</feature>
<dbReference type="Pfam" id="PF01041">
    <property type="entry name" value="DegT_DnrJ_EryC1"/>
    <property type="match status" value="1"/>
</dbReference>
<dbReference type="FunFam" id="3.90.1150.10:FF:000092">
    <property type="entry name" value="Capsular polysaccharide biosynthesis protein"/>
    <property type="match status" value="1"/>
</dbReference>
<dbReference type="EMBL" id="JABBNI010000012">
    <property type="protein sequence ID" value="NMM62335.1"/>
    <property type="molecule type" value="Genomic_DNA"/>
</dbReference>
<dbReference type="InterPro" id="IPR015424">
    <property type="entry name" value="PyrdxlP-dep_Trfase"/>
</dbReference>
<evidence type="ECO:0000256" key="1">
    <source>
        <dbReference type="PIRSR" id="PIRSR000390-1"/>
    </source>
</evidence>
<dbReference type="PIRSF" id="PIRSF000390">
    <property type="entry name" value="PLP_StrS"/>
    <property type="match status" value="1"/>
</dbReference>
<feature type="active site" description="Proton acceptor" evidence="1">
    <location>
        <position position="186"/>
    </location>
</feature>
<evidence type="ECO:0000313" key="4">
    <source>
        <dbReference type="EMBL" id="NMM62335.1"/>
    </source>
</evidence>
<dbReference type="PANTHER" id="PTHR30244">
    <property type="entry name" value="TRANSAMINASE"/>
    <property type="match status" value="1"/>
</dbReference>
<dbReference type="InterPro" id="IPR015422">
    <property type="entry name" value="PyrdxlP-dep_Trfase_small"/>
</dbReference>